<keyword evidence="6" id="KW-0009">Actin-binding</keyword>
<dbReference type="SUPFAM" id="SSF50978">
    <property type="entry name" value="WD40 repeat-like"/>
    <property type="match status" value="1"/>
</dbReference>
<name>A0AAW1P5Y7_9CHLO</name>
<evidence type="ECO:0000256" key="1">
    <source>
        <dbReference type="ARBA" id="ARBA00004245"/>
    </source>
</evidence>
<dbReference type="InterPro" id="IPR017383">
    <property type="entry name" value="ARPC1"/>
</dbReference>
<evidence type="ECO:0000256" key="9">
    <source>
        <dbReference type="ARBA" id="ARBA00041789"/>
    </source>
</evidence>
<dbReference type="InterPro" id="IPR001680">
    <property type="entry name" value="WD40_rpt"/>
</dbReference>
<evidence type="ECO:0000313" key="12">
    <source>
        <dbReference type="EMBL" id="KAK9803712.1"/>
    </source>
</evidence>
<organism evidence="12 13">
    <name type="scientific">Symbiochloris irregularis</name>
    <dbReference type="NCBI Taxonomy" id="706552"/>
    <lineage>
        <taxon>Eukaryota</taxon>
        <taxon>Viridiplantae</taxon>
        <taxon>Chlorophyta</taxon>
        <taxon>core chlorophytes</taxon>
        <taxon>Trebouxiophyceae</taxon>
        <taxon>Trebouxiales</taxon>
        <taxon>Trebouxiaceae</taxon>
        <taxon>Symbiochloris</taxon>
    </lineage>
</organism>
<feature type="region of interest" description="Disordered" evidence="10">
    <location>
        <begin position="245"/>
        <end position="266"/>
    </location>
</feature>
<evidence type="ECO:0000256" key="3">
    <source>
        <dbReference type="ARBA" id="ARBA00022490"/>
    </source>
</evidence>
<evidence type="ECO:0000256" key="6">
    <source>
        <dbReference type="ARBA" id="ARBA00023203"/>
    </source>
</evidence>
<dbReference type="GO" id="GO:0005885">
    <property type="term" value="C:Arp2/3 protein complex"/>
    <property type="evidence" value="ECO:0007669"/>
    <property type="project" value="InterPro"/>
</dbReference>
<dbReference type="AlphaFoldDB" id="A0AAW1P5Y7"/>
<dbReference type="InterPro" id="IPR036322">
    <property type="entry name" value="WD40_repeat_dom_sf"/>
</dbReference>
<dbReference type="InterPro" id="IPR015943">
    <property type="entry name" value="WD40/YVTN_repeat-like_dom_sf"/>
</dbReference>
<evidence type="ECO:0000256" key="8">
    <source>
        <dbReference type="ARBA" id="ARBA00041244"/>
    </source>
</evidence>
<keyword evidence="13" id="KW-1185">Reference proteome</keyword>
<dbReference type="InterPro" id="IPR011659">
    <property type="entry name" value="WD40"/>
</dbReference>
<evidence type="ECO:0000256" key="5">
    <source>
        <dbReference type="ARBA" id="ARBA00022737"/>
    </source>
</evidence>
<dbReference type="Gene3D" id="2.130.10.10">
    <property type="entry name" value="YVTN repeat-like/Quinoprotein amine dehydrogenase"/>
    <property type="match status" value="1"/>
</dbReference>
<sequence length="316" mass="34079">MLEDQEWTRQRVVMRIRLAALCVRWSPDGAMFAVGSSYKSLSVCHFEQQDAWWACKGLARGVHKNSIVAVAWHPSSQLLASACMDGHCRVLHAGAVDSAGAPCQPICVASKPGDVLLDVTTERGWCTAVAWSPSGRSLAFTAHECSVGIITAVDPTQTSPEAFRTVSEVRREVLPHLPMRTLGFLSEGRIVAAGFDGVPVLMTQDRDGSWRTSTVSSGRTHQGKVRAAPARAVTDDFSSKLAMFRSPTPTKVPQSSESQAGHAAPHTNTIVELRVLPAAAGETSQRFSTCGWDGRIVVWDLAEKSGLIAALRLHEP</sequence>
<dbReference type="Pfam" id="PF00400">
    <property type="entry name" value="WD40"/>
    <property type="match status" value="1"/>
</dbReference>
<feature type="domain" description="Anaphase-promoting complex subunit 4-like WD40" evidence="11">
    <location>
        <begin position="24"/>
        <end position="93"/>
    </location>
</feature>
<reference evidence="12 13" key="1">
    <citation type="journal article" date="2024" name="Nat. Commun.">
        <title>Phylogenomics reveals the evolutionary origins of lichenization in chlorophyte algae.</title>
        <authorList>
            <person name="Puginier C."/>
            <person name="Libourel C."/>
            <person name="Otte J."/>
            <person name="Skaloud P."/>
            <person name="Haon M."/>
            <person name="Grisel S."/>
            <person name="Petersen M."/>
            <person name="Berrin J.G."/>
            <person name="Delaux P.M."/>
            <person name="Dal Grande F."/>
            <person name="Keller J."/>
        </authorList>
    </citation>
    <scope>NUCLEOTIDE SEQUENCE [LARGE SCALE GENOMIC DNA]</scope>
    <source>
        <strain evidence="12 13">SAG 2036</strain>
    </source>
</reference>
<keyword evidence="7" id="KW-0206">Cytoskeleton</keyword>
<dbReference type="GO" id="GO:0034314">
    <property type="term" value="P:Arp2/3 complex-mediated actin nucleation"/>
    <property type="evidence" value="ECO:0007669"/>
    <property type="project" value="InterPro"/>
</dbReference>
<keyword evidence="3" id="KW-0963">Cytoplasm</keyword>
<comment type="caution">
    <text evidence="12">The sequence shown here is derived from an EMBL/GenBank/DDBJ whole genome shotgun (WGS) entry which is preliminary data.</text>
</comment>
<dbReference type="GO" id="GO:0051015">
    <property type="term" value="F:actin filament binding"/>
    <property type="evidence" value="ECO:0007669"/>
    <property type="project" value="TreeGrafter"/>
</dbReference>
<evidence type="ECO:0000256" key="10">
    <source>
        <dbReference type="SAM" id="MobiDB-lite"/>
    </source>
</evidence>
<feature type="compositionally biased region" description="Polar residues" evidence="10">
    <location>
        <begin position="247"/>
        <end position="259"/>
    </location>
</feature>
<protein>
    <recommendedName>
        <fullName evidence="8">Arp2/3 complex 41 kDa subunit</fullName>
    </recommendedName>
    <alternativeName>
        <fullName evidence="9">p41-ARC</fullName>
    </alternativeName>
</protein>
<accession>A0AAW1P5Y7</accession>
<evidence type="ECO:0000313" key="13">
    <source>
        <dbReference type="Proteomes" id="UP001465755"/>
    </source>
</evidence>
<evidence type="ECO:0000256" key="4">
    <source>
        <dbReference type="ARBA" id="ARBA00022574"/>
    </source>
</evidence>
<dbReference type="PANTHER" id="PTHR10709">
    <property type="entry name" value="ACTIN-RELATED PROTEIN 2/3 COMPLEX SUBUNIT 1"/>
    <property type="match status" value="1"/>
</dbReference>
<gene>
    <name evidence="12" type="ORF">WJX73_005151</name>
</gene>
<dbReference type="Proteomes" id="UP001465755">
    <property type="component" value="Unassembled WGS sequence"/>
</dbReference>
<dbReference type="Pfam" id="PF12894">
    <property type="entry name" value="ANAPC4_WD40"/>
    <property type="match status" value="1"/>
</dbReference>
<keyword evidence="5" id="KW-0677">Repeat</keyword>
<dbReference type="Pfam" id="PF07676">
    <property type="entry name" value="PD40"/>
    <property type="match status" value="1"/>
</dbReference>
<dbReference type="PANTHER" id="PTHR10709:SF2">
    <property type="entry name" value="ACTIN-RELATED PROTEIN 2_3 COMPLEX SUBUNIT"/>
    <property type="match status" value="1"/>
</dbReference>
<dbReference type="EMBL" id="JALJOQ010000057">
    <property type="protein sequence ID" value="KAK9803712.1"/>
    <property type="molecule type" value="Genomic_DNA"/>
</dbReference>
<evidence type="ECO:0000259" key="11">
    <source>
        <dbReference type="Pfam" id="PF12894"/>
    </source>
</evidence>
<comment type="subcellular location">
    <subcellularLocation>
        <location evidence="1">Cytoplasm</location>
        <location evidence="1">Cytoskeleton</location>
    </subcellularLocation>
</comment>
<proteinExistence type="inferred from homology"/>
<comment type="similarity">
    <text evidence="2">Belongs to the WD repeat ARPC1 family.</text>
</comment>
<dbReference type="SMART" id="SM00320">
    <property type="entry name" value="WD40"/>
    <property type="match status" value="4"/>
</dbReference>
<dbReference type="InterPro" id="IPR024977">
    <property type="entry name" value="Apc4-like_WD40_dom"/>
</dbReference>
<keyword evidence="4" id="KW-0853">WD repeat</keyword>
<evidence type="ECO:0000256" key="7">
    <source>
        <dbReference type="ARBA" id="ARBA00023212"/>
    </source>
</evidence>
<evidence type="ECO:0000256" key="2">
    <source>
        <dbReference type="ARBA" id="ARBA00006260"/>
    </source>
</evidence>